<evidence type="ECO:0008006" key="3">
    <source>
        <dbReference type="Google" id="ProtNLM"/>
    </source>
</evidence>
<protein>
    <recommendedName>
        <fullName evidence="3">Cyclase</fullName>
    </recommendedName>
</protein>
<gene>
    <name evidence="1" type="ORF">GCM10009639_12030</name>
</gene>
<dbReference type="PANTHER" id="PTHR33824">
    <property type="entry name" value="POLYKETIDE CYCLASE/DEHYDRASE AND LIPID TRANSPORT SUPERFAMILY PROTEIN"/>
    <property type="match status" value="1"/>
</dbReference>
<name>A0ABN1XPU8_9ACTN</name>
<dbReference type="Gene3D" id="3.30.530.20">
    <property type="match status" value="1"/>
</dbReference>
<dbReference type="PANTHER" id="PTHR33824:SF7">
    <property type="entry name" value="POLYKETIDE CYCLASE_DEHYDRASE AND LIPID TRANSPORT SUPERFAMILY PROTEIN"/>
    <property type="match status" value="1"/>
</dbReference>
<dbReference type="Proteomes" id="UP001499863">
    <property type="component" value="Unassembled WGS sequence"/>
</dbReference>
<dbReference type="InterPro" id="IPR023393">
    <property type="entry name" value="START-like_dom_sf"/>
</dbReference>
<dbReference type="SUPFAM" id="SSF55961">
    <property type="entry name" value="Bet v1-like"/>
    <property type="match status" value="1"/>
</dbReference>
<dbReference type="InterPro" id="IPR047137">
    <property type="entry name" value="ORF3"/>
</dbReference>
<evidence type="ECO:0000313" key="1">
    <source>
        <dbReference type="EMBL" id="GAA1387212.1"/>
    </source>
</evidence>
<dbReference type="EMBL" id="BAAAKJ010000056">
    <property type="protein sequence ID" value="GAA1387212.1"/>
    <property type="molecule type" value="Genomic_DNA"/>
</dbReference>
<comment type="caution">
    <text evidence="1">The sequence shown here is derived from an EMBL/GenBank/DDBJ whole genome shotgun (WGS) entry which is preliminary data.</text>
</comment>
<dbReference type="Pfam" id="PF10604">
    <property type="entry name" value="Polyketide_cyc2"/>
    <property type="match status" value="1"/>
</dbReference>
<accession>A0ABN1XPU8</accession>
<organism evidence="1 2">
    <name type="scientific">Kitasatospora putterlickiae</name>
    <dbReference type="NCBI Taxonomy" id="221725"/>
    <lineage>
        <taxon>Bacteria</taxon>
        <taxon>Bacillati</taxon>
        <taxon>Actinomycetota</taxon>
        <taxon>Actinomycetes</taxon>
        <taxon>Kitasatosporales</taxon>
        <taxon>Streptomycetaceae</taxon>
        <taxon>Kitasatospora</taxon>
    </lineage>
</organism>
<keyword evidence="2" id="KW-1185">Reference proteome</keyword>
<evidence type="ECO:0000313" key="2">
    <source>
        <dbReference type="Proteomes" id="UP001499863"/>
    </source>
</evidence>
<proteinExistence type="predicted"/>
<dbReference type="InterPro" id="IPR019587">
    <property type="entry name" value="Polyketide_cyclase/dehydratase"/>
</dbReference>
<dbReference type="RefSeq" id="WP_344328755.1">
    <property type="nucleotide sequence ID" value="NZ_BAAAKJ010000056.1"/>
</dbReference>
<reference evidence="1 2" key="1">
    <citation type="journal article" date="2019" name="Int. J. Syst. Evol. Microbiol.">
        <title>The Global Catalogue of Microorganisms (GCM) 10K type strain sequencing project: providing services to taxonomists for standard genome sequencing and annotation.</title>
        <authorList>
            <consortium name="The Broad Institute Genomics Platform"/>
            <consortium name="The Broad Institute Genome Sequencing Center for Infectious Disease"/>
            <person name="Wu L."/>
            <person name="Ma J."/>
        </authorList>
    </citation>
    <scope>NUCLEOTIDE SEQUENCE [LARGE SCALE GENOMIC DNA]</scope>
    <source>
        <strain evidence="1 2">JCM 12393</strain>
    </source>
</reference>
<sequence>MSTLEEQIDIEAPVLAAWEQLHRVHDYPRFVDGVRRAQPHGRNLAHLEVEIDGAGRDVETEITDRGRGRVMTWRTLDGLPLHGAFALRPLDRTHTRVQIRVEYDPREVHEVFGGPGGFALAGAIERSVRTDLARFRELVEARVAAAAVPPEPVVQTPGIVSVNGI</sequence>